<evidence type="ECO:0000256" key="4">
    <source>
        <dbReference type="NCBIfam" id="TIGR01228"/>
    </source>
</evidence>
<dbReference type="Pfam" id="PF01175">
    <property type="entry name" value="Urocanase"/>
    <property type="match status" value="1"/>
</dbReference>
<evidence type="ECO:0000256" key="2">
    <source>
        <dbReference type="ARBA" id="ARBA00023027"/>
    </source>
</evidence>
<comment type="cofactor">
    <cofactor evidence="1">
        <name>NAD(+)</name>
        <dbReference type="ChEBI" id="CHEBI:57540"/>
    </cofactor>
</comment>
<dbReference type="AlphaFoldDB" id="A0A4R6S081"/>
<evidence type="ECO:0000259" key="6">
    <source>
        <dbReference type="Pfam" id="PF17391"/>
    </source>
</evidence>
<reference evidence="8 9" key="1">
    <citation type="submission" date="2019-03" db="EMBL/GenBank/DDBJ databases">
        <title>Genomic analyses of the natural microbiome of Caenorhabditis elegans.</title>
        <authorList>
            <person name="Samuel B."/>
        </authorList>
    </citation>
    <scope>NUCLEOTIDE SEQUENCE [LARGE SCALE GENOMIC DNA]</scope>
    <source>
        <strain evidence="8 9">JUb18</strain>
    </source>
</reference>
<dbReference type="InterPro" id="IPR035085">
    <property type="entry name" value="Urocanase_Rossmann-like"/>
</dbReference>
<feature type="domain" description="Urocanase N-terminal" evidence="6">
    <location>
        <begin position="7"/>
        <end position="127"/>
    </location>
</feature>
<evidence type="ECO:0000259" key="7">
    <source>
        <dbReference type="Pfam" id="PF17392"/>
    </source>
</evidence>
<feature type="domain" description="Urocanase C-terminal" evidence="7">
    <location>
        <begin position="342"/>
        <end position="531"/>
    </location>
</feature>
<dbReference type="InterPro" id="IPR023637">
    <property type="entry name" value="Urocanase-like"/>
</dbReference>
<keyword evidence="9" id="KW-1185">Reference proteome</keyword>
<keyword evidence="3" id="KW-0456">Lyase</keyword>
<dbReference type="NCBIfam" id="TIGR01228">
    <property type="entry name" value="hutU"/>
    <property type="match status" value="1"/>
</dbReference>
<dbReference type="GO" id="GO:0019557">
    <property type="term" value="P:L-histidine catabolic process to glutamate and formate"/>
    <property type="evidence" value="ECO:0007669"/>
    <property type="project" value="UniProtKB-UniPathway"/>
</dbReference>
<comment type="caution">
    <text evidence="8">The sequence shown here is derived from an EMBL/GenBank/DDBJ whole genome shotgun (WGS) entry which is preliminary data.</text>
</comment>
<evidence type="ECO:0000313" key="8">
    <source>
        <dbReference type="EMBL" id="TDP92604.1"/>
    </source>
</evidence>
<dbReference type="EC" id="4.2.1.49" evidence="4"/>
<dbReference type="InterPro" id="IPR038364">
    <property type="entry name" value="Urocanase_central_sf"/>
</dbReference>
<dbReference type="InterPro" id="IPR036190">
    <property type="entry name" value="Urocanase_sf"/>
</dbReference>
<dbReference type="InterPro" id="IPR035400">
    <property type="entry name" value="Urocanase_N"/>
</dbReference>
<organism evidence="8 9">
    <name type="scientific">Leucobacter luti</name>
    <dbReference type="NCBI Taxonomy" id="340320"/>
    <lineage>
        <taxon>Bacteria</taxon>
        <taxon>Bacillati</taxon>
        <taxon>Actinomycetota</taxon>
        <taxon>Actinomycetes</taxon>
        <taxon>Micrococcales</taxon>
        <taxon>Microbacteriaceae</taxon>
        <taxon>Leucobacter</taxon>
    </lineage>
</organism>
<dbReference type="PIRSF" id="PIRSF001423">
    <property type="entry name" value="Urocanate_hydrat"/>
    <property type="match status" value="1"/>
</dbReference>
<dbReference type="Pfam" id="PF17392">
    <property type="entry name" value="Urocanase_C"/>
    <property type="match status" value="1"/>
</dbReference>
<dbReference type="Gene3D" id="3.40.50.10730">
    <property type="entry name" value="Urocanase like domains"/>
    <property type="match status" value="1"/>
</dbReference>
<sequence length="547" mass="57742">MNRIVSATGSQLRCKGWRQEGILRMLENTLANAERQEDLVIYGGIGKAARDWPSLHGIVDELKQLEEHESLIVQSGRAIAVMRTTVAAPMVLIANANVVPRAATPEQFFELSDAGLTMHGQYTAGSWAYIGGQGIVQGTFETFAAAAERHFGGDLTGRIVFTAGIGGMGQAQGRAVRMNGGVALIADVDADRIRDRIDTGAVDELAASIPAAWERAAKAAAMHTPLVVAVAANAADVAEWLLAEGRIPDLATDQTSAHDLLRGYVPSGHDAASAAVLRDTDPERYRELSALTLTRHVDALLGLAKAGSVVFEYGNDLRMAAQRIGHTHAMDIPGFVPEFIRPSFAVGRGPFRWVCLSGELADRDVLDTAARALFPTDQKLATWLEKAGGETPVEGLPARICWLGHGQRALMAARINELVASGELAGPVAITRDHLDSGSCAYPTRETELMPDGSDAIADWPYLNAMLNVAGGADLVAVHQNAGVIGGSASAGMTVVLDGSELSAQRAAICFENDPAIGVIRHLTAGVPESAAYLPTSGINAVVGWQS</sequence>
<protein>
    <recommendedName>
        <fullName evidence="4">Urocanate hydratase</fullName>
        <ecNumber evidence="4">4.2.1.49</ecNumber>
    </recommendedName>
</protein>
<accession>A0A4R6S081</accession>
<proteinExistence type="predicted"/>
<dbReference type="SUPFAM" id="SSF111326">
    <property type="entry name" value="Urocanase"/>
    <property type="match status" value="1"/>
</dbReference>
<dbReference type="GO" id="GO:0019556">
    <property type="term" value="P:L-histidine catabolic process to glutamate and formamide"/>
    <property type="evidence" value="ECO:0007669"/>
    <property type="project" value="UniProtKB-UniPathway"/>
</dbReference>
<name>A0A4R6S081_9MICO</name>
<evidence type="ECO:0000256" key="3">
    <source>
        <dbReference type="ARBA" id="ARBA00023239"/>
    </source>
</evidence>
<keyword evidence="2" id="KW-0520">NAD</keyword>
<dbReference type="EMBL" id="SNYA01000004">
    <property type="protein sequence ID" value="TDP92604.1"/>
    <property type="molecule type" value="Genomic_DNA"/>
</dbReference>
<dbReference type="RefSeq" id="WP_133616756.1">
    <property type="nucleotide sequence ID" value="NZ_SNYA01000004.1"/>
</dbReference>
<dbReference type="Gene3D" id="3.40.1770.10">
    <property type="entry name" value="Urocanase superfamily"/>
    <property type="match status" value="1"/>
</dbReference>
<evidence type="ECO:0000259" key="5">
    <source>
        <dbReference type="Pfam" id="PF01175"/>
    </source>
</evidence>
<dbReference type="GO" id="GO:0016153">
    <property type="term" value="F:urocanate hydratase activity"/>
    <property type="evidence" value="ECO:0007669"/>
    <property type="project" value="UniProtKB-UniRule"/>
</dbReference>
<dbReference type="NCBIfam" id="NF003820">
    <property type="entry name" value="PRK05414.1"/>
    <property type="match status" value="1"/>
</dbReference>
<dbReference type="Proteomes" id="UP000295601">
    <property type="component" value="Unassembled WGS sequence"/>
</dbReference>
<dbReference type="UniPathway" id="UPA00379">
    <property type="reaction ID" value="UER00550"/>
</dbReference>
<dbReference type="PANTHER" id="PTHR12216">
    <property type="entry name" value="UROCANATE HYDRATASE"/>
    <property type="match status" value="1"/>
</dbReference>
<feature type="domain" description="Urocanase Rossmann-like" evidence="5">
    <location>
        <begin position="131"/>
        <end position="339"/>
    </location>
</feature>
<dbReference type="OrthoDB" id="9764874at2"/>
<evidence type="ECO:0000313" key="9">
    <source>
        <dbReference type="Proteomes" id="UP000295601"/>
    </source>
</evidence>
<evidence type="ECO:0000256" key="1">
    <source>
        <dbReference type="ARBA" id="ARBA00001911"/>
    </source>
</evidence>
<dbReference type="InterPro" id="IPR035401">
    <property type="entry name" value="Urocanase_C"/>
</dbReference>
<dbReference type="Pfam" id="PF17391">
    <property type="entry name" value="Urocanase_N"/>
    <property type="match status" value="1"/>
</dbReference>
<gene>
    <name evidence="8" type="ORF">EDF62_1821</name>
</gene>
<dbReference type="PANTHER" id="PTHR12216:SF4">
    <property type="entry name" value="UROCANATE HYDRATASE"/>
    <property type="match status" value="1"/>
</dbReference>